<dbReference type="InterPro" id="IPR028098">
    <property type="entry name" value="Glyco_trans_4-like_N"/>
</dbReference>
<sequence>MSQSLSILLIAPHPFFAERGTPIAVREAAMLLSEAGHKVTILTFHLGEDPEIPGVAVKRIPRIPGIKKVGIGFSPAKLIADGFLFLKLGWMLMREKYDAVHAVEESVFLAWIWREFIPYRLVYDMDSCMSDQIVEKWPQASSLGSFLRGSEQFVMRRVDHILPVCPALAETCRELASQTPRSVLHDVPPPKSGHQPADLVNLRQLVGSDGPIALYVGNFEGYQGVDLLLAAMERVDPVSPLRLVLIGGGESTGSIRRRIETTSLKGRVLLPGPQPLDHLPFLLEQADILASPRSRGVNTPMKVYAYLQSGRAMVATRILSHTQVMSEEHACLADPTPAGLAEGLETLANDPALRDRLGQSAKALSETRFSRNALGEQIFKAYETEPGIDC</sequence>
<dbReference type="PANTHER" id="PTHR12526:SF622">
    <property type="entry name" value="GLYCOSYLTRANSFERASE (GROUP I)"/>
    <property type="match status" value="1"/>
</dbReference>
<dbReference type="EMBL" id="JACHVA010000046">
    <property type="protein sequence ID" value="MBC2601137.1"/>
    <property type="molecule type" value="Genomic_DNA"/>
</dbReference>
<comment type="caution">
    <text evidence="3">The sequence shown here is derived from an EMBL/GenBank/DDBJ whole genome shotgun (WGS) entry which is preliminary data.</text>
</comment>
<name>A0A7X1AWB2_9BACT</name>
<dbReference type="PANTHER" id="PTHR12526">
    <property type="entry name" value="GLYCOSYLTRANSFERASE"/>
    <property type="match status" value="1"/>
</dbReference>
<feature type="domain" description="Glycosyltransferase subfamily 4-like N-terminal" evidence="2">
    <location>
        <begin position="21"/>
        <end position="178"/>
    </location>
</feature>
<dbReference type="Proteomes" id="UP000525652">
    <property type="component" value="Unassembled WGS sequence"/>
</dbReference>
<evidence type="ECO:0000313" key="4">
    <source>
        <dbReference type="Proteomes" id="UP000525652"/>
    </source>
</evidence>
<evidence type="ECO:0000313" key="3">
    <source>
        <dbReference type="EMBL" id="MBC2601137.1"/>
    </source>
</evidence>
<gene>
    <name evidence="3" type="ORF">H5P30_05005</name>
</gene>
<proteinExistence type="predicted"/>
<evidence type="ECO:0000259" key="2">
    <source>
        <dbReference type="Pfam" id="PF13579"/>
    </source>
</evidence>
<keyword evidence="3" id="KW-0808">Transferase</keyword>
<dbReference type="SUPFAM" id="SSF53756">
    <property type="entry name" value="UDP-Glycosyltransferase/glycogen phosphorylase"/>
    <property type="match status" value="1"/>
</dbReference>
<organism evidence="3 4">
    <name type="scientific">Puniceicoccus vermicola</name>
    <dbReference type="NCBI Taxonomy" id="388746"/>
    <lineage>
        <taxon>Bacteria</taxon>
        <taxon>Pseudomonadati</taxon>
        <taxon>Verrucomicrobiota</taxon>
        <taxon>Opitutia</taxon>
        <taxon>Puniceicoccales</taxon>
        <taxon>Puniceicoccaceae</taxon>
        <taxon>Puniceicoccus</taxon>
    </lineage>
</organism>
<dbReference type="RefSeq" id="WP_185691862.1">
    <property type="nucleotide sequence ID" value="NZ_JACHVA010000046.1"/>
</dbReference>
<dbReference type="GO" id="GO:0016757">
    <property type="term" value="F:glycosyltransferase activity"/>
    <property type="evidence" value="ECO:0007669"/>
    <property type="project" value="InterPro"/>
</dbReference>
<evidence type="ECO:0000259" key="1">
    <source>
        <dbReference type="Pfam" id="PF00534"/>
    </source>
</evidence>
<accession>A0A7X1AWB2</accession>
<keyword evidence="4" id="KW-1185">Reference proteome</keyword>
<protein>
    <submittedName>
        <fullName evidence="3">Glycosyltransferase family 4 protein</fullName>
    </submittedName>
</protein>
<dbReference type="InterPro" id="IPR001296">
    <property type="entry name" value="Glyco_trans_1"/>
</dbReference>
<dbReference type="Pfam" id="PF13579">
    <property type="entry name" value="Glyco_trans_4_4"/>
    <property type="match status" value="1"/>
</dbReference>
<dbReference type="AlphaFoldDB" id="A0A7X1AWB2"/>
<reference evidence="3 4" key="1">
    <citation type="submission" date="2020-07" db="EMBL/GenBank/DDBJ databases">
        <authorList>
            <person name="Feng X."/>
        </authorList>
    </citation>
    <scope>NUCLEOTIDE SEQUENCE [LARGE SCALE GENOMIC DNA]</scope>
    <source>
        <strain evidence="3 4">JCM14086</strain>
    </source>
</reference>
<dbReference type="Gene3D" id="3.40.50.2000">
    <property type="entry name" value="Glycogen Phosphorylase B"/>
    <property type="match status" value="2"/>
</dbReference>
<feature type="domain" description="Glycosyl transferase family 1" evidence="1">
    <location>
        <begin position="208"/>
        <end position="362"/>
    </location>
</feature>
<dbReference type="Pfam" id="PF00534">
    <property type="entry name" value="Glycos_transf_1"/>
    <property type="match status" value="1"/>
</dbReference>
<dbReference type="CDD" id="cd03801">
    <property type="entry name" value="GT4_PimA-like"/>
    <property type="match status" value="1"/>
</dbReference>